<keyword evidence="1 5" id="KW-0500">Molybdenum</keyword>
<proteinExistence type="inferred from homology"/>
<evidence type="ECO:0000256" key="1">
    <source>
        <dbReference type="ARBA" id="ARBA00022505"/>
    </source>
</evidence>
<dbReference type="GO" id="GO:0046872">
    <property type="term" value="F:metal ion binding"/>
    <property type="evidence" value="ECO:0007669"/>
    <property type="project" value="UniProtKB-KW"/>
</dbReference>
<comment type="catalytic activity">
    <reaction evidence="5">
        <text>L-methionyl-[protein] + a quinone + H2O = L-methionyl-(R)-S-oxide-[protein] + a quinol</text>
        <dbReference type="Rhea" id="RHEA:51296"/>
        <dbReference type="Rhea" id="RHEA-COMP:12313"/>
        <dbReference type="Rhea" id="RHEA-COMP:12314"/>
        <dbReference type="ChEBI" id="CHEBI:15377"/>
        <dbReference type="ChEBI" id="CHEBI:16044"/>
        <dbReference type="ChEBI" id="CHEBI:24646"/>
        <dbReference type="ChEBI" id="CHEBI:45764"/>
        <dbReference type="ChEBI" id="CHEBI:132124"/>
    </reaction>
</comment>
<dbReference type="PANTHER" id="PTHR43032">
    <property type="entry name" value="PROTEIN-METHIONINE-SULFOXIDE REDUCTASE"/>
    <property type="match status" value="1"/>
</dbReference>
<dbReference type="Gene3D" id="3.90.420.10">
    <property type="entry name" value="Oxidoreductase, molybdopterin-binding domain"/>
    <property type="match status" value="1"/>
</dbReference>
<evidence type="ECO:0000256" key="4">
    <source>
        <dbReference type="ARBA" id="ARBA00023002"/>
    </source>
</evidence>
<keyword evidence="4 5" id="KW-0560">Oxidoreductase</keyword>
<dbReference type="Proteomes" id="UP000186607">
    <property type="component" value="Unassembled WGS sequence"/>
</dbReference>
<reference evidence="8 9" key="1">
    <citation type="submission" date="2017-01" db="EMBL/GenBank/DDBJ databases">
        <title>Genome Analysis of Deinococcus marmoris KOPRI26562.</title>
        <authorList>
            <person name="Kim J.H."/>
            <person name="Oh H.-M."/>
        </authorList>
    </citation>
    <scope>NUCLEOTIDE SEQUENCE [LARGE SCALE GENOMIC DNA]</scope>
    <source>
        <strain evidence="8 9">KOPRI26562</strain>
    </source>
</reference>
<feature type="binding site" evidence="5">
    <location>
        <begin position="101"/>
        <end position="102"/>
    </location>
    <ligand>
        <name>Mo-molybdopterin</name>
        <dbReference type="ChEBI" id="CHEBI:71302"/>
    </ligand>
</feature>
<dbReference type="InterPro" id="IPR036374">
    <property type="entry name" value="OxRdtase_Mopterin-bd_sf"/>
</dbReference>
<comment type="caution">
    <text evidence="5">Lacks conserved residue(s) required for the propagation of feature annotation.</text>
</comment>
<gene>
    <name evidence="5" type="primary">msrP</name>
    <name evidence="8" type="ORF">BOO71_0001639</name>
</gene>
<feature type="binding site" evidence="5">
    <location>
        <begin position="255"/>
        <end position="257"/>
    </location>
    <ligand>
        <name>Mo-molybdopterin</name>
        <dbReference type="ChEBI" id="CHEBI:71302"/>
    </ligand>
</feature>
<feature type="binding site" evidence="5">
    <location>
        <position position="239"/>
    </location>
    <ligand>
        <name>Mo-molybdopterin</name>
        <dbReference type="ChEBI" id="CHEBI:71302"/>
    </ligand>
</feature>
<sequence>MSNTPDDNQINPSEINPEERRILVPGSPINPRREFLRSAALFTGTVAALGGGLEVLTRRPGVGSAEAQGTDFAQASRPLGPYDTKEAVTSYQQATTYNNFYELGTDKADPARNAASLKPRPWTVKIDGEVKKPQTVDIDTLQSWFPLEDRIYRMRCVEGWSMVMPWLGFPLAGLIRRIEPTSKAKYVQFTALLDPKMFPGQKSNVLDWPYVEGLRLDEALHPLAFMAVGLHGKVLPGQNGAPLRLVVPWKYGFKGIKSIVKITLTEKMPKTTWALAAPSEYGFYANVNPAVPHPRWSQATERRIGELGRRKTLPFNGYADEVAGLYKGMDLRKNF</sequence>
<feature type="binding site" evidence="5">
    <location>
        <position position="98"/>
    </location>
    <ligand>
        <name>Mo-molybdopterin</name>
        <dbReference type="ChEBI" id="CHEBI:71302"/>
    </ligand>
</feature>
<evidence type="ECO:0000256" key="5">
    <source>
        <dbReference type="HAMAP-Rule" id="MF_01206"/>
    </source>
</evidence>
<comment type="catalytic activity">
    <reaction evidence="5">
        <text>L-methionyl-[protein] + a quinone + H2O = L-methionyl-(S)-S-oxide-[protein] + a quinol</text>
        <dbReference type="Rhea" id="RHEA:51292"/>
        <dbReference type="Rhea" id="RHEA-COMP:12313"/>
        <dbReference type="Rhea" id="RHEA-COMP:12315"/>
        <dbReference type="ChEBI" id="CHEBI:15377"/>
        <dbReference type="ChEBI" id="CHEBI:16044"/>
        <dbReference type="ChEBI" id="CHEBI:24646"/>
        <dbReference type="ChEBI" id="CHEBI:44120"/>
        <dbReference type="ChEBI" id="CHEBI:132124"/>
    </reaction>
</comment>
<protein>
    <recommendedName>
        <fullName evidence="5">Protein-methionine-sulfoxide reductase catalytic subunit MsrP</fullName>
        <ecNumber evidence="5">1.8.5.-</ecNumber>
    </recommendedName>
</protein>
<comment type="subunit">
    <text evidence="5">Heterodimer of a catalytic subunit (MsrP) and a heme-binding subunit (MsrQ).</text>
</comment>
<feature type="binding site" evidence="5">
    <location>
        <position position="244"/>
    </location>
    <ligand>
        <name>Mo-molybdopterin</name>
        <dbReference type="ChEBI" id="CHEBI:71302"/>
    </ligand>
</feature>
<dbReference type="CDD" id="cd02107">
    <property type="entry name" value="YedY_like_Moco"/>
    <property type="match status" value="1"/>
</dbReference>
<dbReference type="PANTHER" id="PTHR43032:SF3">
    <property type="entry name" value="PROTEIN-METHIONINE-SULFOXIDE REDUCTASE CATALYTIC SUBUNIT MSRP"/>
    <property type="match status" value="1"/>
</dbReference>
<dbReference type="GO" id="GO:0043546">
    <property type="term" value="F:molybdopterin cofactor binding"/>
    <property type="evidence" value="ECO:0007669"/>
    <property type="project" value="UniProtKB-UniRule"/>
</dbReference>
<keyword evidence="3 5" id="KW-0732">Signal</keyword>
<evidence type="ECO:0000259" key="7">
    <source>
        <dbReference type="Pfam" id="PF00174"/>
    </source>
</evidence>
<dbReference type="EC" id="1.8.5.-" evidence="5"/>
<keyword evidence="9" id="KW-1185">Reference proteome</keyword>
<evidence type="ECO:0000256" key="6">
    <source>
        <dbReference type="SAM" id="MobiDB-lite"/>
    </source>
</evidence>
<dbReference type="RefSeq" id="WP_075830459.1">
    <property type="nucleotide sequence ID" value="NZ_MSTI01000020.1"/>
</dbReference>
<dbReference type="HAMAP" id="MF_01206">
    <property type="entry name" value="MsrP"/>
    <property type="match status" value="1"/>
</dbReference>
<dbReference type="SUPFAM" id="SSF56524">
    <property type="entry name" value="Oxidoreductase molybdopterin-binding domain"/>
    <property type="match status" value="1"/>
</dbReference>
<dbReference type="EMBL" id="MSTI01000020">
    <property type="protein sequence ID" value="OLV19758.1"/>
    <property type="molecule type" value="Genomic_DNA"/>
</dbReference>
<dbReference type="GO" id="GO:0030091">
    <property type="term" value="P:protein repair"/>
    <property type="evidence" value="ECO:0007669"/>
    <property type="project" value="UniProtKB-UniRule"/>
</dbReference>
<comment type="cofactor">
    <cofactor evidence="5">
        <name>Mo-molybdopterin</name>
        <dbReference type="ChEBI" id="CHEBI:71302"/>
    </cofactor>
    <text evidence="5">Binds 1 Mo-molybdopterin (Mo-MPT) cofactor per subunit.</text>
</comment>
<dbReference type="NCBIfam" id="NF003767">
    <property type="entry name" value="PRK05363.1"/>
    <property type="match status" value="1"/>
</dbReference>
<dbReference type="AlphaFoldDB" id="A0A1U7P3M6"/>
<feature type="domain" description="Oxidoreductase molybdopterin-binding" evidence="7">
    <location>
        <begin position="117"/>
        <end position="273"/>
    </location>
</feature>
<dbReference type="InterPro" id="IPR000572">
    <property type="entry name" value="OxRdtase_Mopterin-bd_dom"/>
</dbReference>
<dbReference type="OrthoDB" id="9778777at2"/>
<dbReference type="eggNOG" id="COG2041">
    <property type="taxonomic scope" value="Bacteria"/>
</dbReference>
<evidence type="ECO:0000313" key="8">
    <source>
        <dbReference type="EMBL" id="OLV19758.1"/>
    </source>
</evidence>
<evidence type="ECO:0000313" key="9">
    <source>
        <dbReference type="Proteomes" id="UP000186607"/>
    </source>
</evidence>
<name>A0A1U7P3M6_9DEIO</name>
<keyword evidence="2 5" id="KW-0479">Metal-binding</keyword>
<evidence type="ECO:0000256" key="2">
    <source>
        <dbReference type="ARBA" id="ARBA00022723"/>
    </source>
</evidence>
<feature type="binding site" evidence="5">
    <location>
        <position position="156"/>
    </location>
    <ligand>
        <name>Mo-molybdopterin</name>
        <dbReference type="ChEBI" id="CHEBI:71302"/>
    </ligand>
    <ligandPart>
        <name>Mo</name>
        <dbReference type="ChEBI" id="CHEBI:28685"/>
    </ligandPart>
</feature>
<feature type="compositionally biased region" description="Polar residues" evidence="6">
    <location>
        <begin position="1"/>
        <end position="14"/>
    </location>
</feature>
<dbReference type="STRING" id="249408.BOO71_0001639"/>
<organism evidence="8 9">
    <name type="scientific">Deinococcus marmoris</name>
    <dbReference type="NCBI Taxonomy" id="249408"/>
    <lineage>
        <taxon>Bacteria</taxon>
        <taxon>Thermotogati</taxon>
        <taxon>Deinococcota</taxon>
        <taxon>Deinococci</taxon>
        <taxon>Deinococcales</taxon>
        <taxon>Deinococcaceae</taxon>
        <taxon>Deinococcus</taxon>
    </lineage>
</organism>
<comment type="similarity">
    <text evidence="5">Belongs to the MsrP family.</text>
</comment>
<feature type="region of interest" description="Disordered" evidence="6">
    <location>
        <begin position="1"/>
        <end position="26"/>
    </location>
</feature>
<comment type="caution">
    <text evidence="8">The sequence shown here is derived from an EMBL/GenBank/DDBJ whole genome shotgun (WGS) entry which is preliminary data.</text>
</comment>
<evidence type="ECO:0000256" key="3">
    <source>
        <dbReference type="ARBA" id="ARBA00022729"/>
    </source>
</evidence>
<dbReference type="InterPro" id="IPR022867">
    <property type="entry name" value="MsrP"/>
</dbReference>
<dbReference type="Pfam" id="PF00174">
    <property type="entry name" value="Oxidored_molyb"/>
    <property type="match status" value="1"/>
</dbReference>
<dbReference type="GO" id="GO:0016672">
    <property type="term" value="F:oxidoreductase activity, acting on a sulfur group of donors, quinone or similar compound as acceptor"/>
    <property type="evidence" value="ECO:0007669"/>
    <property type="project" value="UniProtKB-UniRule"/>
</dbReference>
<accession>A0A1U7P3M6</accession>
<comment type="function">
    <text evidence="5">Part of the MsrPQ system that repairs oxidized cell envelope proteins containing methionine sulfoxide residues (Met-O), using respiratory chain electrons. Thus protects these proteins from oxidative-stress damage caused by reactive species of oxygen and chlorine. MsrPQ is essential for the maintenance of envelope integrity under bleach stress, rescuing a wide series of structurally unrelated cell envelope proteins from methionine oxidation. The catalytic subunit MsrP is non-stereospecific, being able to reduce both (R-) and (S-) diastereoisomers of methionine sulfoxide.</text>
</comment>